<dbReference type="EnsemblMetazoa" id="XM_022815111">
    <property type="protein sequence ID" value="XP_022670846"/>
    <property type="gene ID" value="LOC111254347"/>
</dbReference>
<feature type="compositionally biased region" description="Polar residues" evidence="1">
    <location>
        <begin position="156"/>
        <end position="166"/>
    </location>
</feature>
<dbReference type="PANTHER" id="PTHR38926:SF5">
    <property type="entry name" value="F-BOX AND LEUCINE-RICH REPEAT PROTEIN 6"/>
    <property type="match status" value="1"/>
</dbReference>
<dbReference type="Gene3D" id="1.20.1280.50">
    <property type="match status" value="1"/>
</dbReference>
<dbReference type="RefSeq" id="XP_022670840.1">
    <property type="nucleotide sequence ID" value="XM_022815105.1"/>
</dbReference>
<protein>
    <recommendedName>
        <fullName evidence="2">F-box domain-containing protein</fullName>
    </recommendedName>
</protein>
<evidence type="ECO:0000313" key="4">
    <source>
        <dbReference type="Proteomes" id="UP000594260"/>
    </source>
</evidence>
<sequence>MPILFSFHANHRDFPSDSESDDSDFVCEPTRTAALRDDSLSESDSSSDTCVAKATPEAKLVKTVRERQLPTMDKEVNNESDKASPASLDNGAASSACSPVLARSPDTTTATPTAGDVNDEEDDEDEEDEDEDGNHSSSPEDHSIVGTKTPKVANEVVQNQAGSSPAQLGKKPETKLQLVIPKKRKHSKKDKDEKVKKRGRRKKSIMVAENVEGSNSLKLVLKKKPEVSDPVYNGPPPCAPGLWNRQIPREVLLKIFRHGVEKFGVLPFLITVREVCPEWRAVAEDVSLWEKVDMSIVKVTEAQLTRWASSGMLKRVRELNLSNFGPKISHGTITNVINNCPRLEVLNLSYNNKLSMETMEYIVNKCDRLRGLDISGTTKNRGASTCSTCAPNVLKSLIIKRGENLVQLCLAENAVASLNSILNLIPSYLSRLQILDLSNITMTCCMIFPLERIQETCSDLRVLRLANTQVRLAATPPAEQARSPGFPLLEELSIANLFDLGDSALERILKASEKLTLLDVRNCKGLSVSGLIKIPAWDLTQLYLANCDAATNPNVELIMNKWAHSLKVIDVSWVSHDTAINAALRALATHSETPSSVYDLDLKGSSVSFSTLKIVLDRCQRLRKLNLTSCRSLPRGIKRVFEGPAVVELRTQVLTGKFDENE</sequence>
<dbReference type="RefSeq" id="XP_022670846.1">
    <property type="nucleotide sequence ID" value="XM_022815111.1"/>
</dbReference>
<accession>A0A7M7L5R4</accession>
<feature type="domain" description="F-box" evidence="2">
    <location>
        <begin position="246"/>
        <end position="294"/>
    </location>
</feature>
<feature type="compositionally biased region" description="Acidic residues" evidence="1">
    <location>
        <begin position="117"/>
        <end position="132"/>
    </location>
</feature>
<feature type="region of interest" description="Disordered" evidence="1">
    <location>
        <begin position="1"/>
        <end position="204"/>
    </location>
</feature>
<dbReference type="SMART" id="SM00367">
    <property type="entry name" value="LRR_CC"/>
    <property type="match status" value="4"/>
</dbReference>
<dbReference type="InterPro" id="IPR032675">
    <property type="entry name" value="LRR_dom_sf"/>
</dbReference>
<dbReference type="EnsemblMetazoa" id="XM_022815095">
    <property type="protein sequence ID" value="XP_022670830"/>
    <property type="gene ID" value="LOC111254347"/>
</dbReference>
<evidence type="ECO:0000259" key="2">
    <source>
        <dbReference type="Pfam" id="PF12937"/>
    </source>
</evidence>
<proteinExistence type="predicted"/>
<dbReference type="PANTHER" id="PTHR38926">
    <property type="entry name" value="F-BOX DOMAIN CONTAINING PROTEIN, EXPRESSED"/>
    <property type="match status" value="1"/>
</dbReference>
<keyword evidence="4" id="KW-1185">Reference proteome</keyword>
<feature type="compositionally biased region" description="Basic and acidic residues" evidence="1">
    <location>
        <begin position="59"/>
        <end position="82"/>
    </location>
</feature>
<dbReference type="EnsemblMetazoa" id="XM_022815085">
    <property type="protein sequence ID" value="XP_022670820"/>
    <property type="gene ID" value="LOC111254347"/>
</dbReference>
<feature type="compositionally biased region" description="Acidic residues" evidence="1">
    <location>
        <begin position="16"/>
        <end position="25"/>
    </location>
</feature>
<reference evidence="3" key="1">
    <citation type="submission" date="2021-01" db="UniProtKB">
        <authorList>
            <consortium name="EnsemblMetazoa"/>
        </authorList>
    </citation>
    <scope>IDENTIFICATION</scope>
</reference>
<organism evidence="3 4">
    <name type="scientific">Varroa destructor</name>
    <name type="common">Honeybee mite</name>
    <dbReference type="NCBI Taxonomy" id="109461"/>
    <lineage>
        <taxon>Eukaryota</taxon>
        <taxon>Metazoa</taxon>
        <taxon>Ecdysozoa</taxon>
        <taxon>Arthropoda</taxon>
        <taxon>Chelicerata</taxon>
        <taxon>Arachnida</taxon>
        <taxon>Acari</taxon>
        <taxon>Parasitiformes</taxon>
        <taxon>Mesostigmata</taxon>
        <taxon>Gamasina</taxon>
        <taxon>Dermanyssoidea</taxon>
        <taxon>Varroidae</taxon>
        <taxon>Varroa</taxon>
    </lineage>
</organism>
<dbReference type="EnsemblMetazoa" id="XM_022815105">
    <property type="protein sequence ID" value="XP_022670840"/>
    <property type="gene ID" value="LOC111254347"/>
</dbReference>
<dbReference type="RefSeq" id="XP_022670820.1">
    <property type="nucleotide sequence ID" value="XM_022815085.1"/>
</dbReference>
<dbReference type="OrthoDB" id="3134645at2759"/>
<dbReference type="SUPFAM" id="SSF52047">
    <property type="entry name" value="RNI-like"/>
    <property type="match status" value="1"/>
</dbReference>
<name>A0A7M7L5R4_VARDE</name>
<evidence type="ECO:0000313" key="3">
    <source>
        <dbReference type="EnsemblMetazoa" id="XP_022670846"/>
    </source>
</evidence>
<dbReference type="Proteomes" id="UP000594260">
    <property type="component" value="Unplaced"/>
</dbReference>
<dbReference type="Gene3D" id="3.80.10.10">
    <property type="entry name" value="Ribonuclease Inhibitor"/>
    <property type="match status" value="2"/>
</dbReference>
<dbReference type="FunCoup" id="A0A7M7L5R4">
    <property type="interactions" value="386"/>
</dbReference>
<dbReference type="RefSeq" id="XP_022670830.1">
    <property type="nucleotide sequence ID" value="XM_022815095.1"/>
</dbReference>
<dbReference type="Pfam" id="PF12937">
    <property type="entry name" value="F-box-like"/>
    <property type="match status" value="1"/>
</dbReference>
<dbReference type="KEGG" id="vde:111254347"/>
<dbReference type="GeneID" id="111254347"/>
<dbReference type="InterPro" id="IPR001810">
    <property type="entry name" value="F-box_dom"/>
</dbReference>
<dbReference type="AlphaFoldDB" id="A0A7M7L5R4"/>
<dbReference type="OMA" id="ETCIDEC"/>
<feature type="compositionally biased region" description="Low complexity" evidence="1">
    <location>
        <begin position="105"/>
        <end position="116"/>
    </location>
</feature>
<dbReference type="InParanoid" id="A0A7M7L5R4"/>
<dbReference type="InterPro" id="IPR006553">
    <property type="entry name" value="Leu-rich_rpt_Cys-con_subtyp"/>
</dbReference>
<evidence type="ECO:0000256" key="1">
    <source>
        <dbReference type="SAM" id="MobiDB-lite"/>
    </source>
</evidence>